<protein>
    <submittedName>
        <fullName evidence="1">Capsid protein</fullName>
    </submittedName>
</protein>
<evidence type="ECO:0000313" key="1">
    <source>
        <dbReference type="EMBL" id="QRV62005.1"/>
    </source>
</evidence>
<name>A0A894JTV3_9VIRU</name>
<accession>A0A894JTV3</accession>
<proteinExistence type="predicted"/>
<organism evidence="1">
    <name type="scientific">ssDNA virus sp</name>
    <dbReference type="NCBI Taxonomy" id="2593122"/>
    <lineage>
        <taxon>Viruses</taxon>
    </lineage>
</organism>
<reference evidence="1" key="1">
    <citation type="submission" date="2020-02" db="EMBL/GenBank/DDBJ databases">
        <title>A reference catalog of swine virome.</title>
        <authorList>
            <person name="He B."/>
            <person name="Tu C."/>
        </authorList>
    </citation>
    <scope>NUCLEOTIDE SEQUENCE</scope>
    <source>
        <strain evidence="1">VIRES_GX03_2265062</strain>
    </source>
</reference>
<dbReference type="EMBL" id="MT135466">
    <property type="protein sequence ID" value="QRV62005.1"/>
    <property type="molecule type" value="Genomic_DNA"/>
</dbReference>
<sequence length="171" mass="19441">MPRYYKYRRYYKKVFPKKRWASNIKSDKVELTLLTTSTSTATDTLLCKNSEQVKQPTPVILKFGRLKLKGDIRFSNTNVSQFTSCMIYCVFVPEGSNPNIDLISKHPEYLLGWTSVSLDSGSTFSLTSTLKRNLNSGDAISIIWAIDTTQTPSQAISYNLFYTAQYWTSSA</sequence>